<comment type="caution">
    <text evidence="2">Lacks conserved residue(s) required for the propagation of feature annotation.</text>
</comment>
<evidence type="ECO:0000259" key="3">
    <source>
        <dbReference type="Pfam" id="PF00586"/>
    </source>
</evidence>
<dbReference type="NCBIfam" id="TIGR01379">
    <property type="entry name" value="thiL"/>
    <property type="match status" value="1"/>
</dbReference>
<dbReference type="CDD" id="cd02194">
    <property type="entry name" value="ThiL"/>
    <property type="match status" value="1"/>
</dbReference>
<feature type="binding site" evidence="2">
    <location>
        <begin position="122"/>
        <end position="123"/>
    </location>
    <ligand>
        <name>ATP</name>
        <dbReference type="ChEBI" id="CHEBI:30616"/>
    </ligand>
</feature>
<comment type="similarity">
    <text evidence="2">Belongs to the thiamine-monophosphate kinase family.</text>
</comment>
<comment type="pathway">
    <text evidence="2">Cofactor biosynthesis; thiamine diphosphate biosynthesis; thiamine diphosphate from thiamine phosphate: step 1/1.</text>
</comment>
<feature type="binding site" evidence="2">
    <location>
        <position position="211"/>
    </location>
    <ligand>
        <name>Mg(2+)</name>
        <dbReference type="ChEBI" id="CHEBI:18420"/>
        <label>3</label>
    </ligand>
</feature>
<comment type="catalytic activity">
    <reaction evidence="2">
        <text>thiamine phosphate + ATP = thiamine diphosphate + ADP</text>
        <dbReference type="Rhea" id="RHEA:15913"/>
        <dbReference type="ChEBI" id="CHEBI:30616"/>
        <dbReference type="ChEBI" id="CHEBI:37575"/>
        <dbReference type="ChEBI" id="CHEBI:58937"/>
        <dbReference type="ChEBI" id="CHEBI:456216"/>
        <dbReference type="EC" id="2.7.4.16"/>
    </reaction>
</comment>
<feature type="binding site" evidence="2">
    <location>
        <position position="76"/>
    </location>
    <ligand>
        <name>Mg(2+)</name>
        <dbReference type="ChEBI" id="CHEBI:18420"/>
        <label>2</label>
    </ligand>
</feature>
<keyword evidence="2" id="KW-0547">Nucleotide-binding</keyword>
<dbReference type="Proteomes" id="UP001501565">
    <property type="component" value="Unassembled WGS sequence"/>
</dbReference>
<dbReference type="EC" id="2.7.4.16" evidence="2"/>
<gene>
    <name evidence="2 5" type="primary">thiL</name>
    <name evidence="5" type="ORF">GCM10022277_01360</name>
</gene>
<feature type="binding site" evidence="2">
    <location>
        <position position="33"/>
    </location>
    <ligand>
        <name>Mg(2+)</name>
        <dbReference type="ChEBI" id="CHEBI:18420"/>
        <label>3</label>
    </ligand>
</feature>
<feature type="binding site" evidence="2">
    <location>
        <position position="213"/>
    </location>
    <ligand>
        <name>ATP</name>
        <dbReference type="ChEBI" id="CHEBI:30616"/>
    </ligand>
</feature>
<feature type="binding site" evidence="2">
    <location>
        <position position="262"/>
    </location>
    <ligand>
        <name>substrate</name>
    </ligand>
</feature>
<dbReference type="GO" id="GO:0016301">
    <property type="term" value="F:kinase activity"/>
    <property type="evidence" value="ECO:0007669"/>
    <property type="project" value="UniProtKB-KW"/>
</dbReference>
<dbReference type="EMBL" id="BAABBN010000002">
    <property type="protein sequence ID" value="GAA3910433.1"/>
    <property type="molecule type" value="Genomic_DNA"/>
</dbReference>
<feature type="binding site" evidence="2">
    <location>
        <position position="321"/>
    </location>
    <ligand>
        <name>substrate</name>
    </ligand>
</feature>
<keyword evidence="1 2" id="KW-0784">Thiamine biosynthesis</keyword>
<dbReference type="InterPro" id="IPR010918">
    <property type="entry name" value="PurM-like_C_dom"/>
</dbReference>
<dbReference type="RefSeq" id="WP_344794415.1">
    <property type="nucleotide sequence ID" value="NZ_BAABBN010000002.1"/>
</dbReference>
<dbReference type="PANTHER" id="PTHR30270">
    <property type="entry name" value="THIAMINE-MONOPHOSPHATE KINASE"/>
    <property type="match status" value="1"/>
</dbReference>
<keyword evidence="2 5" id="KW-0418">Kinase</keyword>
<feature type="binding site" evidence="2">
    <location>
        <position position="76"/>
    </location>
    <ligand>
        <name>Mg(2+)</name>
        <dbReference type="ChEBI" id="CHEBI:18420"/>
        <label>4</label>
    </ligand>
</feature>
<feature type="binding site" evidence="2">
    <location>
        <position position="48"/>
    </location>
    <ligand>
        <name>Mg(2+)</name>
        <dbReference type="ChEBI" id="CHEBI:18420"/>
        <label>2</label>
    </ligand>
</feature>
<evidence type="ECO:0000313" key="5">
    <source>
        <dbReference type="EMBL" id="GAA3910433.1"/>
    </source>
</evidence>
<evidence type="ECO:0000256" key="2">
    <source>
        <dbReference type="HAMAP-Rule" id="MF_02128"/>
    </source>
</evidence>
<organism evidence="5 6">
    <name type="scientific">Litoribacillus peritrichatus</name>
    <dbReference type="NCBI Taxonomy" id="718191"/>
    <lineage>
        <taxon>Bacteria</taxon>
        <taxon>Pseudomonadati</taxon>
        <taxon>Pseudomonadota</taxon>
        <taxon>Gammaproteobacteria</taxon>
        <taxon>Oceanospirillales</taxon>
        <taxon>Oceanospirillaceae</taxon>
        <taxon>Litoribacillus</taxon>
    </lineage>
</organism>
<dbReference type="InterPro" id="IPR016188">
    <property type="entry name" value="PurM-like_N"/>
</dbReference>
<feature type="binding site" evidence="2">
    <location>
        <position position="55"/>
    </location>
    <ligand>
        <name>substrate</name>
    </ligand>
</feature>
<dbReference type="Pfam" id="PF00586">
    <property type="entry name" value="AIRS"/>
    <property type="match status" value="1"/>
</dbReference>
<comment type="miscellaneous">
    <text evidence="2">Reaction mechanism of ThiL seems to utilize a direct, inline transfer of the gamma-phosphate of ATP to TMP rather than a phosphorylated enzyme intermediate.</text>
</comment>
<proteinExistence type="inferred from homology"/>
<dbReference type="HAMAP" id="MF_02128">
    <property type="entry name" value="TMP_kinase"/>
    <property type="match status" value="1"/>
</dbReference>
<comment type="function">
    <text evidence="2">Catalyzes the ATP-dependent phosphorylation of thiamine-monophosphate (TMP) to form thiamine-pyrophosphate (TPP), the active form of vitamin B1.</text>
</comment>
<dbReference type="Gene3D" id="3.30.1330.10">
    <property type="entry name" value="PurM-like, N-terminal domain"/>
    <property type="match status" value="1"/>
</dbReference>
<feature type="binding site" evidence="2">
    <location>
        <position position="123"/>
    </location>
    <ligand>
        <name>Mg(2+)</name>
        <dbReference type="ChEBI" id="CHEBI:18420"/>
        <label>1</label>
    </ligand>
</feature>
<reference evidence="6" key="1">
    <citation type="journal article" date="2019" name="Int. J. Syst. Evol. Microbiol.">
        <title>The Global Catalogue of Microorganisms (GCM) 10K type strain sequencing project: providing services to taxonomists for standard genome sequencing and annotation.</title>
        <authorList>
            <consortium name="The Broad Institute Genomics Platform"/>
            <consortium name="The Broad Institute Genome Sequencing Center for Infectious Disease"/>
            <person name="Wu L."/>
            <person name="Ma J."/>
        </authorList>
    </citation>
    <scope>NUCLEOTIDE SEQUENCE [LARGE SCALE GENOMIC DNA]</scope>
    <source>
        <strain evidence="6">JCM 17551</strain>
    </source>
</reference>
<comment type="caution">
    <text evidence="5">The sequence shown here is derived from an EMBL/GenBank/DDBJ whole genome shotgun (WGS) entry which is preliminary data.</text>
</comment>
<dbReference type="InterPro" id="IPR006283">
    <property type="entry name" value="ThiL-like"/>
</dbReference>
<dbReference type="Pfam" id="PF02769">
    <property type="entry name" value="AIRS_C"/>
    <property type="match status" value="1"/>
</dbReference>
<evidence type="ECO:0000256" key="1">
    <source>
        <dbReference type="ARBA" id="ARBA00022977"/>
    </source>
</evidence>
<dbReference type="SUPFAM" id="SSF55326">
    <property type="entry name" value="PurM N-terminal domain-like"/>
    <property type="match status" value="1"/>
</dbReference>
<evidence type="ECO:0000313" key="6">
    <source>
        <dbReference type="Proteomes" id="UP001501565"/>
    </source>
</evidence>
<keyword evidence="2" id="KW-0460">Magnesium</keyword>
<feature type="binding site" evidence="2">
    <location>
        <position position="214"/>
    </location>
    <ligand>
        <name>Mg(2+)</name>
        <dbReference type="ChEBI" id="CHEBI:18420"/>
        <label>5</label>
    </ligand>
</feature>
<keyword evidence="2" id="KW-0808">Transferase</keyword>
<feature type="binding site" evidence="2">
    <location>
        <position position="76"/>
    </location>
    <ligand>
        <name>Mg(2+)</name>
        <dbReference type="ChEBI" id="CHEBI:18420"/>
        <label>3</label>
    </ligand>
</feature>
<feature type="domain" description="PurM-like N-terminal" evidence="3">
    <location>
        <begin position="31"/>
        <end position="137"/>
    </location>
</feature>
<keyword evidence="2" id="KW-0067">ATP-binding</keyword>
<sequence length="324" mass="35052">MDEFALIQKFFHPLQGEDDDSSAEDFILKIGDDAAVWKGQGNLAFSIDTLVEGVHFTPDIPPEDLGYRVLAVNLSDLAAMAATPSFFTLAITLPEANPVWLEQFAQGMKTLAVHHGIALVGGDTTRGPLTITVQVHGDCPKPIKRSGACVGDDVYVTGFPGDAASGLKIWLDKRAQNLTETEAYLVDRFHRPTPRVELAQQLAPYLNSMLDVSDGLVSDLGHIAKASDVDLQVQVDWVTPSDQNVTCVGADSALKLALTGGDDYELAFTAPQKYRQEIADIAAQTGLPVTLIGRVHDKAEADRFGRVSLFPESYAVKQGGYNHF</sequence>
<dbReference type="InterPro" id="IPR036921">
    <property type="entry name" value="PurM-like_N_sf"/>
</dbReference>
<dbReference type="SUPFAM" id="SSF56042">
    <property type="entry name" value="PurM C-terminal domain-like"/>
    <property type="match status" value="1"/>
</dbReference>
<feature type="binding site" evidence="2">
    <location>
        <position position="48"/>
    </location>
    <ligand>
        <name>Mg(2+)</name>
        <dbReference type="ChEBI" id="CHEBI:18420"/>
        <label>1</label>
    </ligand>
</feature>
<name>A0ABP7M299_9GAMM</name>
<keyword evidence="6" id="KW-1185">Reference proteome</keyword>
<keyword evidence="2" id="KW-0479">Metal-binding</keyword>
<feature type="binding site" evidence="2">
    <location>
        <position position="33"/>
    </location>
    <ligand>
        <name>Mg(2+)</name>
        <dbReference type="ChEBI" id="CHEBI:18420"/>
        <label>4</label>
    </ligand>
</feature>
<accession>A0ABP7M299</accession>
<evidence type="ECO:0000259" key="4">
    <source>
        <dbReference type="Pfam" id="PF02769"/>
    </source>
</evidence>
<feature type="binding site" evidence="2">
    <location>
        <position position="46"/>
    </location>
    <ligand>
        <name>Mg(2+)</name>
        <dbReference type="ChEBI" id="CHEBI:18420"/>
        <label>4</label>
    </ligand>
</feature>
<dbReference type="PIRSF" id="PIRSF005303">
    <property type="entry name" value="Thiam_monoph_kin"/>
    <property type="match status" value="1"/>
</dbReference>
<feature type="domain" description="PurM-like C-terminal" evidence="4">
    <location>
        <begin position="150"/>
        <end position="299"/>
    </location>
</feature>
<feature type="binding site" evidence="2">
    <location>
        <position position="145"/>
    </location>
    <ligand>
        <name>ATP</name>
        <dbReference type="ChEBI" id="CHEBI:30616"/>
    </ligand>
</feature>
<dbReference type="InterPro" id="IPR036676">
    <property type="entry name" value="PurM-like_C_sf"/>
</dbReference>
<dbReference type="PANTHER" id="PTHR30270:SF0">
    <property type="entry name" value="THIAMINE-MONOPHOSPHATE KINASE"/>
    <property type="match status" value="1"/>
</dbReference>
<protein>
    <recommendedName>
        <fullName evidence="2">Thiamine-monophosphate kinase</fullName>
        <shortName evidence="2">TMP kinase</shortName>
        <shortName evidence="2">Thiamine-phosphate kinase</shortName>
        <ecNumber evidence="2">2.7.4.16</ecNumber>
    </recommendedName>
</protein>
<dbReference type="Gene3D" id="3.90.650.10">
    <property type="entry name" value="PurM-like C-terminal domain"/>
    <property type="match status" value="1"/>
</dbReference>